<comment type="caution">
    <text evidence="2">The sequence shown here is derived from an EMBL/GenBank/DDBJ whole genome shotgun (WGS) entry which is preliminary data.</text>
</comment>
<dbReference type="OrthoDB" id="3821431at2"/>
<dbReference type="PANTHER" id="PTHR33164">
    <property type="entry name" value="TRANSCRIPTIONAL REGULATOR, MARR FAMILY"/>
    <property type="match status" value="1"/>
</dbReference>
<dbReference type="SMART" id="SM00347">
    <property type="entry name" value="HTH_MARR"/>
    <property type="match status" value="1"/>
</dbReference>
<dbReference type="InterPro" id="IPR000835">
    <property type="entry name" value="HTH_MarR-typ"/>
</dbReference>
<evidence type="ECO:0000259" key="1">
    <source>
        <dbReference type="PROSITE" id="PS50995"/>
    </source>
</evidence>
<dbReference type="InterPro" id="IPR036388">
    <property type="entry name" value="WH-like_DNA-bd_sf"/>
</dbReference>
<dbReference type="PANTHER" id="PTHR33164:SF99">
    <property type="entry name" value="MARR FAMILY REGULATORY PROTEIN"/>
    <property type="match status" value="1"/>
</dbReference>
<protein>
    <submittedName>
        <fullName evidence="2">Winged helix-turn-helix transcriptional regulator</fullName>
    </submittedName>
</protein>
<dbReference type="Pfam" id="PF01047">
    <property type="entry name" value="MarR"/>
    <property type="match status" value="1"/>
</dbReference>
<gene>
    <name evidence="2" type="ORF">E9998_11895</name>
</gene>
<dbReference type="RefSeq" id="WP_136529922.1">
    <property type="nucleotide sequence ID" value="NZ_STGX01000008.1"/>
</dbReference>
<dbReference type="AlphaFoldDB" id="A0A4S8PEJ9"/>
<sequence>MNQPERLVSSAGREDGMGAGDFESRWLAPDVNAVWARFLNVTHRLEHQIDRRLQDHHGITHTQYEILVRLADSDERAMRMSDLADSIVTAKSAVTYQVNRLSEMGLVERNKCDRDNRGIWVKLTAAGVERLEQAAPCILSLVRELFLDAINCDQAAELDKLLEIWSDNLDAGAAEPPAEGR</sequence>
<dbReference type="InterPro" id="IPR036390">
    <property type="entry name" value="WH_DNA-bd_sf"/>
</dbReference>
<dbReference type="GO" id="GO:0006950">
    <property type="term" value="P:response to stress"/>
    <property type="evidence" value="ECO:0007669"/>
    <property type="project" value="TreeGrafter"/>
</dbReference>
<dbReference type="Gene3D" id="1.10.10.10">
    <property type="entry name" value="Winged helix-like DNA-binding domain superfamily/Winged helix DNA-binding domain"/>
    <property type="match status" value="1"/>
</dbReference>
<organism evidence="2 3">
    <name type="scientific">Glycomyces paridis</name>
    <dbReference type="NCBI Taxonomy" id="2126555"/>
    <lineage>
        <taxon>Bacteria</taxon>
        <taxon>Bacillati</taxon>
        <taxon>Actinomycetota</taxon>
        <taxon>Actinomycetes</taxon>
        <taxon>Glycomycetales</taxon>
        <taxon>Glycomycetaceae</taxon>
        <taxon>Glycomyces</taxon>
    </lineage>
</organism>
<reference evidence="2 3" key="1">
    <citation type="journal article" date="2018" name="Int. J. Syst. Evol. Microbiol.">
        <title>Glycomyces paridis sp. nov., isolated from the medicinal plant Paris polyphylla.</title>
        <authorList>
            <person name="Fang X.M."/>
            <person name="Bai J.L."/>
            <person name="Su J."/>
            <person name="Zhao L.L."/>
            <person name="Liu H.Y."/>
            <person name="Ma B.P."/>
            <person name="Zhang Y.Q."/>
            <person name="Yu L.Y."/>
        </authorList>
    </citation>
    <scope>NUCLEOTIDE SEQUENCE [LARGE SCALE GENOMIC DNA]</scope>
    <source>
        <strain evidence="2 3">CPCC 204357</strain>
    </source>
</reference>
<dbReference type="EMBL" id="STGX01000008">
    <property type="protein sequence ID" value="THV28311.1"/>
    <property type="molecule type" value="Genomic_DNA"/>
</dbReference>
<dbReference type="InterPro" id="IPR039422">
    <property type="entry name" value="MarR/SlyA-like"/>
</dbReference>
<name>A0A4S8PEJ9_9ACTN</name>
<evidence type="ECO:0000313" key="3">
    <source>
        <dbReference type="Proteomes" id="UP000305792"/>
    </source>
</evidence>
<accession>A0A4S8PEJ9</accession>
<dbReference type="Proteomes" id="UP000305792">
    <property type="component" value="Unassembled WGS sequence"/>
</dbReference>
<dbReference type="GO" id="GO:0003700">
    <property type="term" value="F:DNA-binding transcription factor activity"/>
    <property type="evidence" value="ECO:0007669"/>
    <property type="project" value="InterPro"/>
</dbReference>
<dbReference type="SUPFAM" id="SSF46785">
    <property type="entry name" value="Winged helix' DNA-binding domain"/>
    <property type="match status" value="1"/>
</dbReference>
<proteinExistence type="predicted"/>
<keyword evidence="3" id="KW-1185">Reference proteome</keyword>
<evidence type="ECO:0000313" key="2">
    <source>
        <dbReference type="EMBL" id="THV28311.1"/>
    </source>
</evidence>
<dbReference type="PROSITE" id="PS50995">
    <property type="entry name" value="HTH_MARR_2"/>
    <property type="match status" value="1"/>
</dbReference>
<feature type="domain" description="HTH marR-type" evidence="1">
    <location>
        <begin position="31"/>
        <end position="170"/>
    </location>
</feature>